<evidence type="ECO:0000313" key="1">
    <source>
        <dbReference type="EMBL" id="CAG8821071.1"/>
    </source>
</evidence>
<gene>
    <name evidence="1" type="ORF">RPERSI_LOCUS25497</name>
</gene>
<reference evidence="1" key="1">
    <citation type="submission" date="2021-06" db="EMBL/GenBank/DDBJ databases">
        <authorList>
            <person name="Kallberg Y."/>
            <person name="Tangrot J."/>
            <person name="Rosling A."/>
        </authorList>
    </citation>
    <scope>NUCLEOTIDE SEQUENCE</scope>
    <source>
        <strain evidence="1">MA461A</strain>
    </source>
</reference>
<sequence>QGANGVIHHSPKFGNKDEICQCPSFLESTEYAEFTSDWQPTYKL</sequence>
<name>A0ACA9S1X3_9GLOM</name>
<dbReference type="Proteomes" id="UP000789920">
    <property type="component" value="Unassembled WGS sequence"/>
</dbReference>
<evidence type="ECO:0000313" key="2">
    <source>
        <dbReference type="Proteomes" id="UP000789920"/>
    </source>
</evidence>
<protein>
    <submittedName>
        <fullName evidence="1">6525_t:CDS:1</fullName>
    </submittedName>
</protein>
<proteinExistence type="predicted"/>
<comment type="caution">
    <text evidence="1">The sequence shown here is derived from an EMBL/GenBank/DDBJ whole genome shotgun (WGS) entry which is preliminary data.</text>
</comment>
<keyword evidence="2" id="KW-1185">Reference proteome</keyword>
<accession>A0ACA9S1X3</accession>
<feature type="non-terminal residue" evidence="1">
    <location>
        <position position="1"/>
    </location>
</feature>
<dbReference type="EMBL" id="CAJVQC010084415">
    <property type="protein sequence ID" value="CAG8821071.1"/>
    <property type="molecule type" value="Genomic_DNA"/>
</dbReference>
<organism evidence="1 2">
    <name type="scientific">Racocetra persica</name>
    <dbReference type="NCBI Taxonomy" id="160502"/>
    <lineage>
        <taxon>Eukaryota</taxon>
        <taxon>Fungi</taxon>
        <taxon>Fungi incertae sedis</taxon>
        <taxon>Mucoromycota</taxon>
        <taxon>Glomeromycotina</taxon>
        <taxon>Glomeromycetes</taxon>
        <taxon>Diversisporales</taxon>
        <taxon>Gigasporaceae</taxon>
        <taxon>Racocetra</taxon>
    </lineage>
</organism>